<dbReference type="KEGG" id="mad:HP15_p187g22"/>
<dbReference type="AlphaFoldDB" id="E4PRY4"/>
<reference evidence="1 2" key="1">
    <citation type="journal article" date="2010" name="Stand. Genomic Sci.">
        <title>Complete genome sequence of Marinobacter adhaerens type strain (HP15), a diatom-interacting marine microorganism.</title>
        <authorList>
            <person name="Gardes A."/>
            <person name="Kaeppel E."/>
            <person name="Shehzad A."/>
            <person name="Seebah S."/>
            <person name="Teeling H."/>
            <person name="Yarza P."/>
            <person name="Glockner F.O."/>
            <person name="Grossart H.P."/>
            <person name="Ullrich M.S."/>
        </authorList>
    </citation>
    <scope>NUCLEOTIDE SEQUENCE [LARGE SCALE GENOMIC DNA]</scope>
    <source>
        <strain evidence="2">DSM 23420 / HP15</strain>
        <plasmid evidence="2">Plasmid pHP-187</plasmid>
    </source>
</reference>
<sequence>MEYIDSLKSLRRLRYSTITGVSDTLRRDGKAFAQLDQSSE</sequence>
<evidence type="ECO:0000313" key="2">
    <source>
        <dbReference type="Proteomes" id="UP000007077"/>
    </source>
</evidence>
<organism evidence="1 2">
    <name type="scientific">Marinobacter adhaerens (strain DSM 23420 / HP15)</name>
    <dbReference type="NCBI Taxonomy" id="225937"/>
    <lineage>
        <taxon>Bacteria</taxon>
        <taxon>Pseudomonadati</taxon>
        <taxon>Pseudomonadota</taxon>
        <taxon>Gammaproteobacteria</taxon>
        <taxon>Pseudomonadales</taxon>
        <taxon>Marinobacteraceae</taxon>
        <taxon>Marinobacter</taxon>
    </lineage>
</organism>
<proteinExistence type="predicted"/>
<dbReference type="Proteomes" id="UP000007077">
    <property type="component" value="Plasmid pHP-187"/>
</dbReference>
<accession>E4PRY4</accession>
<name>E4PRY4_MARAH</name>
<keyword evidence="1" id="KW-0614">Plasmid</keyword>
<geneLocation type="plasmid" evidence="1 2">
    <name>pHP-187</name>
</geneLocation>
<reference evidence="2" key="2">
    <citation type="submission" date="2010-02" db="EMBL/GenBank/DDBJ databases">
        <title>Complete genome sequence of Marinobacter adhaerens type strain (HP15).</title>
        <authorList>
            <person name="Gaerdes A.A.M."/>
            <person name="Kaeppel E."/>
            <person name="Shezad A."/>
            <person name="Seebah S."/>
            <person name="Teeling H."/>
            <person name="Yarza P."/>
            <person name="Gloeckner F.O."/>
            <person name="Ullrich M.S."/>
        </authorList>
    </citation>
    <scope>NUCLEOTIDE SEQUENCE [LARGE SCALE GENOMIC DNA]</scope>
    <source>
        <strain evidence="2">DSM 23420 / HP15</strain>
        <plasmid evidence="2">Plasmid pHP-187</plasmid>
    </source>
</reference>
<evidence type="ECO:0000313" key="1">
    <source>
        <dbReference type="EMBL" id="ADQ00019.1"/>
    </source>
</evidence>
<dbReference type="EMBL" id="CP001980">
    <property type="protein sequence ID" value="ADQ00019.1"/>
    <property type="molecule type" value="Genomic_DNA"/>
</dbReference>
<gene>
    <name evidence="1" type="ordered locus">HP15_p187g22</name>
</gene>
<dbReference type="HOGENOM" id="CLU_3292124_0_0_6"/>
<protein>
    <submittedName>
        <fullName evidence="1">Uncharacterized protein</fullName>
    </submittedName>
</protein>